<organism evidence="1 2">
    <name type="scientific">Smallanthus sonchifolius</name>
    <dbReference type="NCBI Taxonomy" id="185202"/>
    <lineage>
        <taxon>Eukaryota</taxon>
        <taxon>Viridiplantae</taxon>
        <taxon>Streptophyta</taxon>
        <taxon>Embryophyta</taxon>
        <taxon>Tracheophyta</taxon>
        <taxon>Spermatophyta</taxon>
        <taxon>Magnoliopsida</taxon>
        <taxon>eudicotyledons</taxon>
        <taxon>Gunneridae</taxon>
        <taxon>Pentapetalae</taxon>
        <taxon>asterids</taxon>
        <taxon>campanulids</taxon>
        <taxon>Asterales</taxon>
        <taxon>Asteraceae</taxon>
        <taxon>Asteroideae</taxon>
        <taxon>Heliantheae alliance</taxon>
        <taxon>Millerieae</taxon>
        <taxon>Smallanthus</taxon>
    </lineage>
</organism>
<name>A0ACB9B6C2_9ASTR</name>
<evidence type="ECO:0000313" key="2">
    <source>
        <dbReference type="Proteomes" id="UP001056120"/>
    </source>
</evidence>
<sequence>MSFKRGKGKNKDEDDYISEHAPPKKTSKKDTSGDDSGEEEDGSIFICEVSKNRRVSVRNWQGKVYVDIREFYVKDGKQMPGKKGISLNMDQWKELRAHVDEIDKALA</sequence>
<protein>
    <submittedName>
        <fullName evidence="1">Uncharacterized protein</fullName>
    </submittedName>
</protein>
<evidence type="ECO:0000313" key="1">
    <source>
        <dbReference type="EMBL" id="KAI3717612.1"/>
    </source>
</evidence>
<gene>
    <name evidence="1" type="ORF">L1987_69340</name>
</gene>
<dbReference type="Proteomes" id="UP001056120">
    <property type="component" value="Linkage Group LG23"/>
</dbReference>
<dbReference type="EMBL" id="CM042040">
    <property type="protein sequence ID" value="KAI3717612.1"/>
    <property type="molecule type" value="Genomic_DNA"/>
</dbReference>
<reference evidence="1 2" key="2">
    <citation type="journal article" date="2022" name="Mol. Ecol. Resour.">
        <title>The genomes of chicory, endive, great burdock and yacon provide insights into Asteraceae paleo-polyploidization history and plant inulin production.</title>
        <authorList>
            <person name="Fan W."/>
            <person name="Wang S."/>
            <person name="Wang H."/>
            <person name="Wang A."/>
            <person name="Jiang F."/>
            <person name="Liu H."/>
            <person name="Zhao H."/>
            <person name="Xu D."/>
            <person name="Zhang Y."/>
        </authorList>
    </citation>
    <scope>NUCLEOTIDE SEQUENCE [LARGE SCALE GENOMIC DNA]</scope>
    <source>
        <strain evidence="2">cv. Yunnan</strain>
        <tissue evidence="1">Leaves</tissue>
    </source>
</reference>
<comment type="caution">
    <text evidence="1">The sequence shown here is derived from an EMBL/GenBank/DDBJ whole genome shotgun (WGS) entry which is preliminary data.</text>
</comment>
<keyword evidence="2" id="KW-1185">Reference proteome</keyword>
<reference evidence="2" key="1">
    <citation type="journal article" date="2022" name="Mol. Ecol. Resour.">
        <title>The genomes of chicory, endive, great burdock and yacon provide insights into Asteraceae palaeo-polyploidization history and plant inulin production.</title>
        <authorList>
            <person name="Fan W."/>
            <person name="Wang S."/>
            <person name="Wang H."/>
            <person name="Wang A."/>
            <person name="Jiang F."/>
            <person name="Liu H."/>
            <person name="Zhao H."/>
            <person name="Xu D."/>
            <person name="Zhang Y."/>
        </authorList>
    </citation>
    <scope>NUCLEOTIDE SEQUENCE [LARGE SCALE GENOMIC DNA]</scope>
    <source>
        <strain evidence="2">cv. Yunnan</strain>
    </source>
</reference>
<accession>A0ACB9B6C2</accession>
<proteinExistence type="predicted"/>